<keyword evidence="4" id="KW-0680">Restriction system</keyword>
<dbReference type="OrthoDB" id="9813719at2"/>
<keyword evidence="11" id="KW-1185">Reference proteome</keyword>
<keyword evidence="2 6" id="KW-0808">Transferase</keyword>
<evidence type="ECO:0000256" key="5">
    <source>
        <dbReference type="ARBA" id="ARBA00047422"/>
    </source>
</evidence>
<dbReference type="GO" id="GO:0032259">
    <property type="term" value="P:methylation"/>
    <property type="evidence" value="ECO:0007669"/>
    <property type="project" value="UniProtKB-KW"/>
</dbReference>
<dbReference type="InterPro" id="IPR031303">
    <property type="entry name" value="C5_meth_CS"/>
</dbReference>
<evidence type="ECO:0000259" key="9">
    <source>
        <dbReference type="PROSITE" id="PS50943"/>
    </source>
</evidence>
<dbReference type="InterPro" id="IPR029063">
    <property type="entry name" value="SAM-dependent_MTases_sf"/>
</dbReference>
<dbReference type="GO" id="GO:0003886">
    <property type="term" value="F:DNA (cytosine-5-)-methyltransferase activity"/>
    <property type="evidence" value="ECO:0007669"/>
    <property type="project" value="UniProtKB-EC"/>
</dbReference>
<dbReference type="PROSITE" id="PS51679">
    <property type="entry name" value="SAM_MT_C5"/>
    <property type="match status" value="1"/>
</dbReference>
<dbReference type="InterPro" id="IPR018117">
    <property type="entry name" value="C5_DNA_meth_AS"/>
</dbReference>
<comment type="similarity">
    <text evidence="6 7">Belongs to the class I-like SAM-binding methyltransferase superfamily. C5-methyltransferase family.</text>
</comment>
<evidence type="ECO:0000256" key="7">
    <source>
        <dbReference type="RuleBase" id="RU000416"/>
    </source>
</evidence>
<feature type="active site" evidence="6">
    <location>
        <position position="176"/>
    </location>
</feature>
<dbReference type="InterPro" id="IPR010982">
    <property type="entry name" value="Lambda_DNA-bd_dom_sf"/>
</dbReference>
<protein>
    <recommendedName>
        <fullName evidence="8">Cytosine-specific methyltransferase</fullName>
        <ecNumber evidence="8">2.1.1.37</ecNumber>
    </recommendedName>
</protein>
<dbReference type="PANTHER" id="PTHR46098:SF1">
    <property type="entry name" value="TRNA (CYTOSINE(38)-C(5))-METHYLTRANSFERASE"/>
    <property type="match status" value="1"/>
</dbReference>
<dbReference type="Proteomes" id="UP000294963">
    <property type="component" value="Unassembled WGS sequence"/>
</dbReference>
<name>A0A4R1XVQ7_ACICA</name>
<dbReference type="Pfam" id="PF00145">
    <property type="entry name" value="DNA_methylase"/>
    <property type="match status" value="1"/>
</dbReference>
<reference evidence="10 11" key="1">
    <citation type="submission" date="2019-03" db="EMBL/GenBank/DDBJ databases">
        <title>Genomic analyses of the natural microbiome of Caenorhabditis elegans.</title>
        <authorList>
            <person name="Samuel B."/>
        </authorList>
    </citation>
    <scope>NUCLEOTIDE SEQUENCE [LARGE SCALE GENOMIC DNA]</scope>
    <source>
        <strain evidence="10 11">JUb89</strain>
    </source>
</reference>
<dbReference type="CDD" id="cd00093">
    <property type="entry name" value="HTH_XRE"/>
    <property type="match status" value="1"/>
</dbReference>
<dbReference type="EC" id="2.1.1.37" evidence="8"/>
<accession>A0A4R1XVQ7</accession>
<dbReference type="EMBL" id="SLVJ01000004">
    <property type="protein sequence ID" value="TCM68664.1"/>
    <property type="molecule type" value="Genomic_DNA"/>
</dbReference>
<sequence>MKPQTLKVLRNRLQMTQKQMADLLNVCSKTWQAWENGTNPMHIAFAKLLEQKVKNELLLPEVRIRSKCLKNKKIFSNYNQAQITKNAEDLAIITHRDVDQGIDSSQFTFIDLFAGIGGIRQSFEKHGGKCIFSSEIDPFAKFTYYTNFGDVPFGDITQISVDSIPKHDILCAGFPCQPFSHIGKREGFEHPTQGTMFYEIVRIIKDKKTPVLFLENVPGLINHDDGNTLQVIIETLQAMGYKVHHTVLDASHFGVPQKRKRFYLIAFLDHKVQFEFPKPPMISKDIGEVLETDVTGYSVSEHLQNSYLFKKDDGKPALVDKNSIGAIKTLVSTYHKIQRLTGTFVKDGETGVRLLTTNECKAIMGFPENFVIPVSRTQMYRQMGNSVVVPVVKKIAEQINLALKNAKHQ</sequence>
<organism evidence="10 11">
    <name type="scientific">Acinetobacter calcoaceticus</name>
    <dbReference type="NCBI Taxonomy" id="471"/>
    <lineage>
        <taxon>Bacteria</taxon>
        <taxon>Pseudomonadati</taxon>
        <taxon>Pseudomonadota</taxon>
        <taxon>Gammaproteobacteria</taxon>
        <taxon>Moraxellales</taxon>
        <taxon>Moraxellaceae</taxon>
        <taxon>Acinetobacter</taxon>
        <taxon>Acinetobacter calcoaceticus/baumannii complex</taxon>
    </lineage>
</organism>
<evidence type="ECO:0000313" key="10">
    <source>
        <dbReference type="EMBL" id="TCM68664.1"/>
    </source>
</evidence>
<dbReference type="InterPro" id="IPR001387">
    <property type="entry name" value="Cro/C1-type_HTH"/>
</dbReference>
<evidence type="ECO:0000256" key="6">
    <source>
        <dbReference type="PROSITE-ProRule" id="PRU01016"/>
    </source>
</evidence>
<dbReference type="AlphaFoldDB" id="A0A4R1XVQ7"/>
<dbReference type="GO" id="GO:0003677">
    <property type="term" value="F:DNA binding"/>
    <property type="evidence" value="ECO:0007669"/>
    <property type="project" value="InterPro"/>
</dbReference>
<evidence type="ECO:0000256" key="2">
    <source>
        <dbReference type="ARBA" id="ARBA00022679"/>
    </source>
</evidence>
<dbReference type="CDD" id="cd00315">
    <property type="entry name" value="Cyt_C5_DNA_methylase"/>
    <property type="match status" value="1"/>
</dbReference>
<evidence type="ECO:0000256" key="1">
    <source>
        <dbReference type="ARBA" id="ARBA00022603"/>
    </source>
</evidence>
<dbReference type="SUPFAM" id="SSF47413">
    <property type="entry name" value="lambda repressor-like DNA-binding domains"/>
    <property type="match status" value="1"/>
</dbReference>
<keyword evidence="1 6" id="KW-0489">Methyltransferase</keyword>
<keyword evidence="3 6" id="KW-0949">S-adenosyl-L-methionine</keyword>
<evidence type="ECO:0000256" key="4">
    <source>
        <dbReference type="ARBA" id="ARBA00022747"/>
    </source>
</evidence>
<dbReference type="InterPro" id="IPR050750">
    <property type="entry name" value="C5-MTase"/>
</dbReference>
<dbReference type="PROSITE" id="PS00094">
    <property type="entry name" value="C5_MTASE_1"/>
    <property type="match status" value="1"/>
</dbReference>
<dbReference type="Gene3D" id="3.90.120.10">
    <property type="entry name" value="DNA Methylase, subunit A, domain 2"/>
    <property type="match status" value="1"/>
</dbReference>
<dbReference type="PANTHER" id="PTHR46098">
    <property type="entry name" value="TRNA (CYTOSINE(38)-C(5))-METHYLTRANSFERASE"/>
    <property type="match status" value="1"/>
</dbReference>
<dbReference type="PROSITE" id="PS50943">
    <property type="entry name" value="HTH_CROC1"/>
    <property type="match status" value="1"/>
</dbReference>
<dbReference type="Gene3D" id="1.10.260.40">
    <property type="entry name" value="lambda repressor-like DNA-binding domains"/>
    <property type="match status" value="1"/>
</dbReference>
<evidence type="ECO:0000256" key="3">
    <source>
        <dbReference type="ARBA" id="ARBA00022691"/>
    </source>
</evidence>
<dbReference type="PROSITE" id="PS00095">
    <property type="entry name" value="C5_MTASE_2"/>
    <property type="match status" value="1"/>
</dbReference>
<dbReference type="PRINTS" id="PR00105">
    <property type="entry name" value="C5METTRFRASE"/>
</dbReference>
<feature type="domain" description="HTH cro/C1-type" evidence="9">
    <location>
        <begin position="6"/>
        <end position="26"/>
    </location>
</feature>
<evidence type="ECO:0000256" key="8">
    <source>
        <dbReference type="RuleBase" id="RU000417"/>
    </source>
</evidence>
<dbReference type="NCBIfam" id="TIGR00675">
    <property type="entry name" value="dcm"/>
    <property type="match status" value="1"/>
</dbReference>
<proteinExistence type="inferred from homology"/>
<comment type="catalytic activity">
    <reaction evidence="5 8">
        <text>a 2'-deoxycytidine in DNA + S-adenosyl-L-methionine = a 5-methyl-2'-deoxycytidine in DNA + S-adenosyl-L-homocysteine + H(+)</text>
        <dbReference type="Rhea" id="RHEA:13681"/>
        <dbReference type="Rhea" id="RHEA-COMP:11369"/>
        <dbReference type="Rhea" id="RHEA-COMP:11370"/>
        <dbReference type="ChEBI" id="CHEBI:15378"/>
        <dbReference type="ChEBI" id="CHEBI:57856"/>
        <dbReference type="ChEBI" id="CHEBI:59789"/>
        <dbReference type="ChEBI" id="CHEBI:85452"/>
        <dbReference type="ChEBI" id="CHEBI:85454"/>
        <dbReference type="EC" id="2.1.1.37"/>
    </reaction>
</comment>
<dbReference type="SUPFAM" id="SSF53335">
    <property type="entry name" value="S-adenosyl-L-methionine-dependent methyltransferases"/>
    <property type="match status" value="1"/>
</dbReference>
<gene>
    <name evidence="10" type="ORF">EC844_10440</name>
</gene>
<dbReference type="Gene3D" id="3.40.50.150">
    <property type="entry name" value="Vaccinia Virus protein VP39"/>
    <property type="match status" value="1"/>
</dbReference>
<comment type="caution">
    <text evidence="10">The sequence shown here is derived from an EMBL/GenBank/DDBJ whole genome shotgun (WGS) entry which is preliminary data.</text>
</comment>
<evidence type="ECO:0000313" key="11">
    <source>
        <dbReference type="Proteomes" id="UP000294963"/>
    </source>
</evidence>
<dbReference type="InterPro" id="IPR001525">
    <property type="entry name" value="C5_MeTfrase"/>
</dbReference>
<dbReference type="GO" id="GO:0009307">
    <property type="term" value="P:DNA restriction-modification system"/>
    <property type="evidence" value="ECO:0007669"/>
    <property type="project" value="UniProtKB-KW"/>
</dbReference>